<dbReference type="Proteomes" id="UP000054653">
    <property type="component" value="Unassembled WGS sequence"/>
</dbReference>
<reference evidence="1 2" key="1">
    <citation type="submission" date="2015-01" db="EMBL/GenBank/DDBJ databases">
        <title>Evolution of Trichinella species and genotypes.</title>
        <authorList>
            <person name="Korhonen P.K."/>
            <person name="Edoardo P."/>
            <person name="Giuseppe L.R."/>
            <person name="Gasser R.B."/>
        </authorList>
    </citation>
    <scope>NUCLEOTIDE SEQUENCE [LARGE SCALE GENOMIC DNA]</scope>
    <source>
        <strain evidence="1">ISS120</strain>
    </source>
</reference>
<name>A0A0V1CME0_TRIBR</name>
<evidence type="ECO:0000313" key="2">
    <source>
        <dbReference type="Proteomes" id="UP000054653"/>
    </source>
</evidence>
<gene>
    <name evidence="1" type="ORF">T03_9390</name>
</gene>
<evidence type="ECO:0000313" key="1">
    <source>
        <dbReference type="EMBL" id="KRY50381.1"/>
    </source>
</evidence>
<proteinExistence type="predicted"/>
<organism evidence="1 2">
    <name type="scientific">Trichinella britovi</name>
    <name type="common">Parasitic roundworm</name>
    <dbReference type="NCBI Taxonomy" id="45882"/>
    <lineage>
        <taxon>Eukaryota</taxon>
        <taxon>Metazoa</taxon>
        <taxon>Ecdysozoa</taxon>
        <taxon>Nematoda</taxon>
        <taxon>Enoplea</taxon>
        <taxon>Dorylaimia</taxon>
        <taxon>Trichinellida</taxon>
        <taxon>Trichinellidae</taxon>
        <taxon>Trichinella</taxon>
    </lineage>
</organism>
<dbReference type="AlphaFoldDB" id="A0A0V1CME0"/>
<accession>A0A0V1CME0</accession>
<dbReference type="EMBL" id="JYDI01000151">
    <property type="protein sequence ID" value="KRY50381.1"/>
    <property type="molecule type" value="Genomic_DNA"/>
</dbReference>
<comment type="caution">
    <text evidence="1">The sequence shown here is derived from an EMBL/GenBank/DDBJ whole genome shotgun (WGS) entry which is preliminary data.</text>
</comment>
<keyword evidence="2" id="KW-1185">Reference proteome</keyword>
<protein>
    <submittedName>
        <fullName evidence="1">Uncharacterized protein</fullName>
    </submittedName>
</protein>
<sequence>MEVLEQGFQLTRRPNIYDFKTRGQAGRPSEASFAKVEETTLRPGFGKVALKSRDQGYFEIANKLRQINFDV</sequence>